<dbReference type="InterPro" id="IPR049016">
    <property type="entry name" value="MYO6_lever"/>
</dbReference>
<sequence>MLRTLSKRQKGGGTEPSAPPLSSKPPPDPSRNVDKPPDFPRQIEPVRRAPEPPRSYQNTRSSVITQPSEPVRRAPDPPSAFRKAKTIRPAEPTRSSEVARQTPNDSLPPDFGRIVWITDPEDGFRAAQIIDLSKSGFTLTLLNSKETVTRKYEEVFSSEDDPFKSVEDNCALMHLNAATLLNNCRLRYKNGKIYSYVANILISINPYQTIDGFYSTQKIKEYRGKSLGQKEPHIYAIADKSYREMRRHRKPQSIIVSGESGAGKTESQKSVLRYLCENWGAEAGPIQQRLLETNPVLEAFGNAKTLRNNNSSRFGKFVQIHFGEKGNVAGGYVSHYLLETSRICRQASGERNYHIFYQLIAGTPPELYTYLALGQPHCFNVSFEDSIHPLILNIFQYLKNCFVGFFTHPNSTSATKIPKSRWSDSRFSQDSMVDDFLDFQRLENALMLSGLKEKEIMFIWTTIAGVLHLGNIEFEENIGDSKGGCRVSGGSEGAVEQAARLLGLETMELKMGLCARIMQTKGGARGTLIRVPLKSQEAYAGRDALSKAIYTKLFDWLVSRINQSIPFEKSTHFIGVLDVAGFEYYAVNSFEQFCINFCNEKLQNFFNERILKEEQALYEKEGLNVRRIEFVDNQDCIELFEMKSTGLFDLLDEEARLPTPSFKNFTKRAHEKNRQHFRLDKNSDFQTPRKSKVKSHREMRDDEGLLIRHYAGSVCYETKHFVEKNDDQLHNSLQILIEQSTSSLLVSLFPSSTSSDSIKSGNKLKSQSVGSKFKSQLSVLLKKLDSTGTHFVRCIKPNNQMTPWQFDGSAILSQLQCAGMTSVLKLMQDGFPSRTSFGDLYPSYQRNLPPKLARLDSRLFAKCLFRALGLDQHDFQFGLTKVFFRAGKFAEFDQVIKISWQLLKLLNFQMMRQDPEHMMSLINKVNDWLVKSRWRQAQYAVWSVIKLKNKIAYRNAQVTKLQSMTRGYLARQRYSRQIAIYRKSCNLLRNSKEIEKILSHLNENSRAKWTSSAHLTIKDLEKLVSHVRLASVDQIEKAEIAYEHYVKRVDSMILDLRRQQKSDEVEELERKRRQEEENERVMIEEKERLKRMEEQKARIQKEHETQLVEQIKKAAKKKEENEKSAQQEKLDAIVPNSLADSDGIALVMSPESGSSSGNSTLKGKYDLAHWKYAELRDAINHSMDINLLVACEEEFRRRLRIYNEWKSRNASKRDEPAPARAPLSVYDSSGSTRQYQQRYFKYIFDAGAQLDFSFSGKTGMWYAHFSGEHIHRQITIRPSQMPQLMIAGRDDLQMCELTLRETGLEHKPGAEITEEEFENQWKMAGGN</sequence>
<dbReference type="PROSITE" id="PS50096">
    <property type="entry name" value="IQ"/>
    <property type="match status" value="1"/>
</dbReference>
<dbReference type="CDD" id="cd21958">
    <property type="entry name" value="MyUb_Myo6"/>
    <property type="match status" value="1"/>
</dbReference>
<feature type="region of interest" description="Actin-binding" evidence="11">
    <location>
        <begin position="777"/>
        <end position="799"/>
    </location>
</feature>
<dbReference type="STRING" id="6238.A8XI53"/>
<dbReference type="Gene3D" id="1.20.58.530">
    <property type="match status" value="1"/>
</dbReference>
<evidence type="ECO:0000256" key="9">
    <source>
        <dbReference type="ARBA" id="ARBA00023175"/>
    </source>
</evidence>
<evidence type="ECO:0000256" key="6">
    <source>
        <dbReference type="ARBA" id="ARBA00022840"/>
    </source>
</evidence>
<dbReference type="Pfam" id="PF21521">
    <property type="entry name" value="MYO6_lever"/>
    <property type="match status" value="1"/>
</dbReference>
<dbReference type="PROSITE" id="PS51844">
    <property type="entry name" value="SH3_LIKE"/>
    <property type="match status" value="1"/>
</dbReference>
<feature type="compositionally biased region" description="Basic residues" evidence="13">
    <location>
        <begin position="1"/>
        <end position="10"/>
    </location>
</feature>
<evidence type="ECO:0000256" key="12">
    <source>
        <dbReference type="SAM" id="Coils"/>
    </source>
</evidence>
<dbReference type="InterPro" id="IPR008989">
    <property type="entry name" value="Myosin_S1_N"/>
</dbReference>
<evidence type="ECO:0000256" key="4">
    <source>
        <dbReference type="ARBA" id="ARBA00022553"/>
    </source>
</evidence>
<reference evidence="16 17" key="2">
    <citation type="journal article" date="2011" name="PLoS Genet.">
        <title>Caenorhabditis briggsae recombinant inbred line genotypes reveal inter-strain incompatibility and the evolution of recombination.</title>
        <authorList>
            <person name="Ross J.A."/>
            <person name="Koboldt D.C."/>
            <person name="Staisch J.E."/>
            <person name="Chamberlin H.M."/>
            <person name="Gupta B.P."/>
            <person name="Miller R.D."/>
            <person name="Baird S.E."/>
            <person name="Haag E.S."/>
        </authorList>
    </citation>
    <scope>NUCLEOTIDE SEQUENCE [LARGE SCALE GENOMIC DNA]</scope>
    <source>
        <strain evidence="16 17">AF16</strain>
    </source>
</reference>
<proteinExistence type="inferred from homology"/>
<organism evidence="16 17">
    <name type="scientific">Caenorhabditis briggsae</name>
    <dbReference type="NCBI Taxonomy" id="6238"/>
    <lineage>
        <taxon>Eukaryota</taxon>
        <taxon>Metazoa</taxon>
        <taxon>Ecdysozoa</taxon>
        <taxon>Nematoda</taxon>
        <taxon>Chromadorea</taxon>
        <taxon>Rhabditida</taxon>
        <taxon>Rhabditina</taxon>
        <taxon>Rhabditomorpha</taxon>
        <taxon>Rhabditoidea</taxon>
        <taxon>Rhabditidae</taxon>
        <taxon>Peloderinae</taxon>
        <taxon>Caenorhabditis</taxon>
    </lineage>
</organism>
<dbReference type="CDD" id="cd01382">
    <property type="entry name" value="MYSc_Myo6"/>
    <property type="match status" value="1"/>
</dbReference>
<name>A8XI53_CAEBR</name>
<feature type="compositionally biased region" description="Polar residues" evidence="13">
    <location>
        <begin position="55"/>
        <end position="68"/>
    </location>
</feature>
<evidence type="ECO:0000313" key="16">
    <source>
        <dbReference type="EMBL" id="CAP32327.2"/>
    </source>
</evidence>
<dbReference type="InterPro" id="IPR027417">
    <property type="entry name" value="P-loop_NTPase"/>
</dbReference>
<dbReference type="Gene3D" id="1.10.10.820">
    <property type="match status" value="2"/>
</dbReference>
<evidence type="ECO:0000313" key="17">
    <source>
        <dbReference type="Proteomes" id="UP000008549"/>
    </source>
</evidence>
<keyword evidence="8 11" id="KW-0518">Myosin</keyword>
<keyword evidence="4" id="KW-0597">Phosphoprotein</keyword>
<reference evidence="16 17" key="1">
    <citation type="journal article" date="2003" name="PLoS Biol.">
        <title>The genome sequence of Caenorhabditis briggsae: a platform for comparative genomics.</title>
        <authorList>
            <person name="Stein L.D."/>
            <person name="Bao Z."/>
            <person name="Blasiar D."/>
            <person name="Blumenthal T."/>
            <person name="Brent M.R."/>
            <person name="Chen N."/>
            <person name="Chinwalla A."/>
            <person name="Clarke L."/>
            <person name="Clee C."/>
            <person name="Coghlan A."/>
            <person name="Coulson A."/>
            <person name="D'Eustachio P."/>
            <person name="Fitch D.H."/>
            <person name="Fulton L.A."/>
            <person name="Fulton R.E."/>
            <person name="Griffiths-Jones S."/>
            <person name="Harris T.W."/>
            <person name="Hillier L.W."/>
            <person name="Kamath R."/>
            <person name="Kuwabara P.E."/>
            <person name="Mardis E.R."/>
            <person name="Marra M.A."/>
            <person name="Miner T.L."/>
            <person name="Minx P."/>
            <person name="Mullikin J.C."/>
            <person name="Plumb R.W."/>
            <person name="Rogers J."/>
            <person name="Schein J.E."/>
            <person name="Sohrmann M."/>
            <person name="Spieth J."/>
            <person name="Stajich J.E."/>
            <person name="Wei C."/>
            <person name="Willey D."/>
            <person name="Wilson R.K."/>
            <person name="Durbin R."/>
            <person name="Waterston R.H."/>
        </authorList>
    </citation>
    <scope>NUCLEOTIDE SEQUENCE [LARGE SCALE GENOMIC DNA]</scope>
    <source>
        <strain evidence="16 17">AF16</strain>
    </source>
</reference>
<gene>
    <name evidence="18" type="primary">hum-8</name>
    <name evidence="16" type="synonym">Cbr-hum-8</name>
    <name evidence="18" type="ORF">CBG13543</name>
    <name evidence="16" type="ORF">CBG_13543</name>
</gene>
<dbReference type="GO" id="GO:0016459">
    <property type="term" value="C:myosin complex"/>
    <property type="evidence" value="ECO:0007669"/>
    <property type="project" value="UniProtKB-KW"/>
</dbReference>
<keyword evidence="10 11" id="KW-0009">Actin-binding</keyword>
<feature type="compositionally biased region" description="Pro residues" evidence="13">
    <location>
        <begin position="17"/>
        <end position="29"/>
    </location>
</feature>
<comment type="subcellular location">
    <subcellularLocation>
        <location evidence="1">Cytoplasm</location>
    </subcellularLocation>
</comment>
<keyword evidence="17" id="KW-1185">Reference proteome</keyword>
<dbReference type="GO" id="GO:0030139">
    <property type="term" value="C:endocytic vesicle"/>
    <property type="evidence" value="ECO:0000318"/>
    <property type="project" value="GO_Central"/>
</dbReference>
<dbReference type="GO" id="GO:0005516">
    <property type="term" value="F:calmodulin binding"/>
    <property type="evidence" value="ECO:0007669"/>
    <property type="project" value="UniProtKB-KW"/>
</dbReference>
<dbReference type="Gene3D" id="2.30.30.360">
    <property type="entry name" value="Myosin S1 fragment, N-terminal"/>
    <property type="match status" value="1"/>
</dbReference>
<feature type="domain" description="Myosin motor" evidence="14">
    <location>
        <begin position="164"/>
        <end position="897"/>
    </location>
</feature>
<dbReference type="Pfam" id="PF16521">
    <property type="entry name" value="Myosin-VI_CBD"/>
    <property type="match status" value="1"/>
</dbReference>
<dbReference type="Gene3D" id="1.20.120.720">
    <property type="entry name" value="Myosin VI head, motor domain, U50 subdomain"/>
    <property type="match status" value="1"/>
</dbReference>
<feature type="region of interest" description="Disordered" evidence="13">
    <location>
        <begin position="1"/>
        <end position="112"/>
    </location>
</feature>
<evidence type="ECO:0000313" key="18">
    <source>
        <dbReference type="WormBase" id="CBG13543"/>
    </source>
</evidence>
<dbReference type="GO" id="GO:0005524">
    <property type="term" value="F:ATP binding"/>
    <property type="evidence" value="ECO:0007669"/>
    <property type="project" value="UniProtKB-UniRule"/>
</dbReference>
<dbReference type="PANTHER" id="PTHR13140:SF745">
    <property type="entry name" value="UNCONVENTIONAL MYOSIN-VI"/>
    <property type="match status" value="1"/>
</dbReference>
<evidence type="ECO:0000256" key="1">
    <source>
        <dbReference type="ARBA" id="ARBA00004496"/>
    </source>
</evidence>
<dbReference type="SUPFAM" id="SSF52540">
    <property type="entry name" value="P-loop containing nucleoside triphosphate hydrolases"/>
    <property type="match status" value="1"/>
</dbReference>
<keyword evidence="7" id="KW-0112">Calmodulin-binding</keyword>
<dbReference type="GO" id="GO:0030048">
    <property type="term" value="P:actin filament-based movement"/>
    <property type="evidence" value="ECO:0000318"/>
    <property type="project" value="GO_Central"/>
</dbReference>
<dbReference type="eggNOG" id="KOG0163">
    <property type="taxonomic scope" value="Eukaryota"/>
</dbReference>
<feature type="binding site" evidence="11">
    <location>
        <begin position="258"/>
        <end position="265"/>
    </location>
    <ligand>
        <name>ATP</name>
        <dbReference type="ChEBI" id="CHEBI:30616"/>
    </ligand>
</feature>
<dbReference type="GO" id="GO:0006897">
    <property type="term" value="P:endocytosis"/>
    <property type="evidence" value="ECO:0000318"/>
    <property type="project" value="GO_Central"/>
</dbReference>
<feature type="region of interest" description="Disordered" evidence="13">
    <location>
        <begin position="1208"/>
        <end position="1227"/>
    </location>
</feature>
<dbReference type="FunCoup" id="A8XI53">
    <property type="interactions" value="1479"/>
</dbReference>
<dbReference type="PANTHER" id="PTHR13140">
    <property type="entry name" value="MYOSIN"/>
    <property type="match status" value="1"/>
</dbReference>
<keyword evidence="6 11" id="KW-0067">ATP-binding</keyword>
<keyword evidence="3" id="KW-0963">Cytoplasm</keyword>
<evidence type="ECO:0000256" key="10">
    <source>
        <dbReference type="ARBA" id="ARBA00023203"/>
    </source>
</evidence>
<dbReference type="Gene3D" id="3.30.70.1590">
    <property type="match status" value="1"/>
</dbReference>
<dbReference type="Gene3D" id="3.40.850.10">
    <property type="entry name" value="Kinesin motor domain"/>
    <property type="match status" value="2"/>
</dbReference>
<dbReference type="InterPro" id="IPR032412">
    <property type="entry name" value="Myosin-VI_CBD"/>
</dbReference>
<comment type="similarity">
    <text evidence="2 11">Belongs to the TRAFAC class myosin-kinesin ATPase superfamily. Myosin family.</text>
</comment>
<accession>A8XI53</accession>
<dbReference type="Proteomes" id="UP000008549">
    <property type="component" value="Unassembled WGS sequence"/>
</dbReference>
<dbReference type="Gene3D" id="6.10.220.10">
    <property type="match status" value="1"/>
</dbReference>
<evidence type="ECO:0000256" key="5">
    <source>
        <dbReference type="ARBA" id="ARBA00022741"/>
    </source>
</evidence>
<evidence type="ECO:0000259" key="14">
    <source>
        <dbReference type="PROSITE" id="PS51456"/>
    </source>
</evidence>
<evidence type="ECO:0000256" key="11">
    <source>
        <dbReference type="PROSITE-ProRule" id="PRU00782"/>
    </source>
</evidence>
<keyword evidence="5 11" id="KW-0547">Nucleotide-binding</keyword>
<evidence type="ECO:0000256" key="2">
    <source>
        <dbReference type="ARBA" id="ARBA00008314"/>
    </source>
</evidence>
<dbReference type="GO" id="GO:0000146">
    <property type="term" value="F:microfilament motor activity"/>
    <property type="evidence" value="ECO:0000318"/>
    <property type="project" value="GO_Central"/>
</dbReference>
<evidence type="ECO:0000256" key="7">
    <source>
        <dbReference type="ARBA" id="ARBA00022860"/>
    </source>
</evidence>
<dbReference type="GO" id="GO:0005737">
    <property type="term" value="C:cytoplasm"/>
    <property type="evidence" value="ECO:0000318"/>
    <property type="project" value="GO_Central"/>
</dbReference>
<dbReference type="InterPro" id="IPR004009">
    <property type="entry name" value="SH3_Myosin"/>
</dbReference>
<dbReference type="HOGENOM" id="CLU_000192_7_2_1"/>
<keyword evidence="12" id="KW-0175">Coiled coil</keyword>
<evidence type="ECO:0000259" key="15">
    <source>
        <dbReference type="PROSITE" id="PS51844"/>
    </source>
</evidence>
<evidence type="ECO:0000256" key="8">
    <source>
        <dbReference type="ARBA" id="ARBA00023123"/>
    </source>
</evidence>
<protein>
    <submittedName>
        <fullName evidence="16">Protein CBR-HUM-8</fullName>
    </submittedName>
</protein>
<dbReference type="GO" id="GO:0051015">
    <property type="term" value="F:actin filament binding"/>
    <property type="evidence" value="ECO:0000318"/>
    <property type="project" value="GO_Central"/>
</dbReference>
<dbReference type="OMA" id="KAYMPDK"/>
<feature type="compositionally biased region" description="Polar residues" evidence="13">
    <location>
        <begin position="93"/>
        <end position="105"/>
    </location>
</feature>
<dbReference type="InParanoid" id="A8XI53"/>
<feature type="coiled-coil region" evidence="12">
    <location>
        <begin position="1051"/>
        <end position="1131"/>
    </location>
</feature>
<dbReference type="InterPro" id="IPR001609">
    <property type="entry name" value="Myosin_head_motor_dom-like"/>
</dbReference>
<evidence type="ECO:0000256" key="3">
    <source>
        <dbReference type="ARBA" id="ARBA00022490"/>
    </source>
</evidence>
<evidence type="ECO:0000256" key="13">
    <source>
        <dbReference type="SAM" id="MobiDB-lite"/>
    </source>
</evidence>
<dbReference type="Pfam" id="PF00063">
    <property type="entry name" value="Myosin_head"/>
    <property type="match status" value="1"/>
</dbReference>
<dbReference type="WormBase" id="CBG13543">
    <property type="protein sequence ID" value="CBP46781"/>
    <property type="gene ID" value="WBGene00034297"/>
    <property type="gene designation" value="Cbr-hum-8"/>
</dbReference>
<dbReference type="PRINTS" id="PR00193">
    <property type="entry name" value="MYOSINHEAVY"/>
</dbReference>
<dbReference type="GO" id="GO:0015629">
    <property type="term" value="C:actin cytoskeleton"/>
    <property type="evidence" value="ECO:0000318"/>
    <property type="project" value="GO_Central"/>
</dbReference>
<dbReference type="GO" id="GO:0005886">
    <property type="term" value="C:plasma membrane"/>
    <property type="evidence" value="ECO:0000318"/>
    <property type="project" value="GO_Central"/>
</dbReference>
<dbReference type="GO" id="GO:0007015">
    <property type="term" value="P:actin filament organization"/>
    <property type="evidence" value="ECO:0000318"/>
    <property type="project" value="GO_Central"/>
</dbReference>
<dbReference type="SMART" id="SM00242">
    <property type="entry name" value="MYSc"/>
    <property type="match status" value="1"/>
</dbReference>
<dbReference type="InterPro" id="IPR036114">
    <property type="entry name" value="MYSc_Myo6"/>
</dbReference>
<feature type="domain" description="Myosin N-terminal SH3-like" evidence="15">
    <location>
        <begin position="110"/>
        <end position="160"/>
    </location>
</feature>
<dbReference type="CDD" id="cd21759">
    <property type="entry name" value="CBD_MYO6-like"/>
    <property type="match status" value="1"/>
</dbReference>
<feature type="compositionally biased region" description="Basic and acidic residues" evidence="13">
    <location>
        <begin position="1208"/>
        <end position="1217"/>
    </location>
</feature>
<keyword evidence="9 11" id="KW-0505">Motor protein</keyword>
<dbReference type="PROSITE" id="PS51456">
    <property type="entry name" value="MYOSIN_MOTOR"/>
    <property type="match status" value="1"/>
</dbReference>
<dbReference type="InterPro" id="IPR036961">
    <property type="entry name" value="Kinesin_motor_dom_sf"/>
</dbReference>
<dbReference type="EMBL" id="HE600980">
    <property type="protein sequence ID" value="CAP32327.2"/>
    <property type="molecule type" value="Genomic_DNA"/>
</dbReference>